<proteinExistence type="predicted"/>
<organism evidence="1 2">
    <name type="scientific">Hymenobacter arizonensis</name>
    <name type="common">Siccationidurans arizonensis</name>
    <dbReference type="NCBI Taxonomy" id="1227077"/>
    <lineage>
        <taxon>Bacteria</taxon>
        <taxon>Pseudomonadati</taxon>
        <taxon>Bacteroidota</taxon>
        <taxon>Cytophagia</taxon>
        <taxon>Cytophagales</taxon>
        <taxon>Hymenobacteraceae</taxon>
        <taxon>Hymenobacter</taxon>
    </lineage>
</organism>
<dbReference type="AlphaFoldDB" id="A0A1I5Z6Z8"/>
<evidence type="ECO:0000313" key="2">
    <source>
        <dbReference type="Proteomes" id="UP000199029"/>
    </source>
</evidence>
<gene>
    <name evidence="1" type="ORF">SAMN04515668_2769</name>
</gene>
<dbReference type="Proteomes" id="UP000199029">
    <property type="component" value="Unassembled WGS sequence"/>
</dbReference>
<reference evidence="2" key="1">
    <citation type="submission" date="2016-10" db="EMBL/GenBank/DDBJ databases">
        <authorList>
            <person name="Varghese N."/>
            <person name="Submissions S."/>
        </authorList>
    </citation>
    <scope>NUCLEOTIDE SEQUENCE [LARGE SCALE GENOMIC DNA]</scope>
    <source>
        <strain evidence="2">OR362-8,ATCC BAA-1266,JCM 13504</strain>
    </source>
</reference>
<evidence type="ECO:0000313" key="1">
    <source>
        <dbReference type="EMBL" id="SFQ52221.1"/>
    </source>
</evidence>
<sequence>MKPVPAPVAEAEKPLHNAPSFCVSRSDCATAYHQLSLEDDHGCVANWVIPLPLKKLSKQSVLLWLLPTTSAPTSLACVESGPVRQVPTRNGKPADLRRKLTEGLLQLNFSGHWLSGYHRLRRLPDGSGQLWQLTPIS</sequence>
<keyword evidence="2" id="KW-1185">Reference proteome</keyword>
<protein>
    <submittedName>
        <fullName evidence="1">Uncharacterized protein</fullName>
    </submittedName>
</protein>
<accession>A0A1I5Z6Z8</accession>
<dbReference type="EMBL" id="FOXS01000003">
    <property type="protein sequence ID" value="SFQ52221.1"/>
    <property type="molecule type" value="Genomic_DNA"/>
</dbReference>
<name>A0A1I5Z6Z8_HYMAR</name>